<gene>
    <name evidence="1" type="ORF">K3G42_021615</name>
</gene>
<sequence length="923" mass="107292">MADPHDQEKDLLYKNQILQDELAALRLQLDQVRAKHQEEEAKYLEENEGLKGKNQDLKKELKLNEEALSQTVLQYNGQINVTKTELAILTSKLEHMKEDKEQLEVELDSFHSRLDSITQELEQTKISKNDLERTLKQERDEWVCLKNKLNHDLLNLQDTNNSMSQLLSKTESNANSLENELHHATHTLREKNLLIESIQRDLSQAQCQVKELENAWQMEKSQVNKHVIKQESVQERLTQLQSENLLLRQQLEDFQNQSIVKERVVSSVQDRFNDIFAKLRADTEKQVQMIEERNKELTTKCNNLKDQVSKYETEKAEREGSLRELQQELADSLKKQSMAEAALEVTTDCRNHLEEDKRELQKEIDRVKSELEELEEQFIHSQKCIQDLRNDLDVKEGEARVVPQNLQELLVASSGTNTAIKHEEEHMQRLEVENARLQATNKSQTCRIEMLQKDLQGSASVHSHLEELVTILQTTKINLEEQLNHQVQKQAMLSTTGQDTHKMWEEELKLRSKLQAHLSEFDKEKTELLAQFDNEKKKVKKLAELKRSVEIQLGQETKKNNELQKKYNGIKKLLKTAKNKQKEHEIRENSSQGEMKTRYSDIVTEVGNLRKKTGELSHQLEAESSRRTQLEFTNHDLQEQLTSLKTLHKKLERSKLQLEDEVANLRYHLQSNMMDYNQREQYKREVEERARLEVKQKLEEVNLFLQTQAASQETLEQIRATNSTYLKNQLEHRIGDLESELAKLKNSQQDNSFHRESTHTELERYKELYLEELKIRKSMGSKLDRANEKLSEASAMLLHESQRNKSLLAGSFVSGSLSAIPVLETVQFGNLSSNLPLNRTHSFGGGFMNSSGNALSSKNKVEAYVAKMRMELDKHITRELAQATVQLDVGSIDRSLKNLNREEDEVTKAAEEYLNVLKKNYMI</sequence>
<dbReference type="Proteomes" id="UP000827872">
    <property type="component" value="Linkage Group LG06"/>
</dbReference>
<organism evidence="1 2">
    <name type="scientific">Sphaerodactylus townsendi</name>
    <dbReference type="NCBI Taxonomy" id="933632"/>
    <lineage>
        <taxon>Eukaryota</taxon>
        <taxon>Metazoa</taxon>
        <taxon>Chordata</taxon>
        <taxon>Craniata</taxon>
        <taxon>Vertebrata</taxon>
        <taxon>Euteleostomi</taxon>
        <taxon>Lepidosauria</taxon>
        <taxon>Squamata</taxon>
        <taxon>Bifurcata</taxon>
        <taxon>Gekkota</taxon>
        <taxon>Sphaerodactylidae</taxon>
        <taxon>Sphaerodactylus</taxon>
    </lineage>
</organism>
<evidence type="ECO:0000313" key="2">
    <source>
        <dbReference type="Proteomes" id="UP000827872"/>
    </source>
</evidence>
<comment type="caution">
    <text evidence="1">The sequence shown here is derived from an EMBL/GenBank/DDBJ whole genome shotgun (WGS) entry which is preliminary data.</text>
</comment>
<accession>A0ACB8FQ37</accession>
<protein>
    <submittedName>
        <fullName evidence="1">Uncharacterized protein</fullName>
    </submittedName>
</protein>
<keyword evidence="2" id="KW-1185">Reference proteome</keyword>
<reference evidence="1" key="1">
    <citation type="submission" date="2021-08" db="EMBL/GenBank/DDBJ databases">
        <title>The first chromosome-level gecko genome reveals the dynamic sex chromosomes of Neotropical dwarf geckos (Sphaerodactylidae: Sphaerodactylus).</title>
        <authorList>
            <person name="Pinto B.J."/>
            <person name="Keating S.E."/>
            <person name="Gamble T."/>
        </authorList>
    </citation>
    <scope>NUCLEOTIDE SEQUENCE</scope>
    <source>
        <strain evidence="1">TG3544</strain>
    </source>
</reference>
<evidence type="ECO:0000313" key="1">
    <source>
        <dbReference type="EMBL" id="KAH8007405.1"/>
    </source>
</evidence>
<dbReference type="EMBL" id="CM037619">
    <property type="protein sequence ID" value="KAH8007405.1"/>
    <property type="molecule type" value="Genomic_DNA"/>
</dbReference>
<proteinExistence type="predicted"/>
<name>A0ACB8FQ37_9SAUR</name>